<gene>
    <name evidence="1" type="ORF">Godav_002185</name>
</gene>
<comment type="caution">
    <text evidence="1">The sequence shown here is derived from an EMBL/GenBank/DDBJ whole genome shotgun (WGS) entry which is preliminary data.</text>
</comment>
<evidence type="ECO:0000313" key="2">
    <source>
        <dbReference type="Proteomes" id="UP000593561"/>
    </source>
</evidence>
<protein>
    <submittedName>
        <fullName evidence="1">Uncharacterized protein</fullName>
    </submittedName>
</protein>
<dbReference type="Proteomes" id="UP000593561">
    <property type="component" value="Unassembled WGS sequence"/>
</dbReference>
<keyword evidence="2" id="KW-1185">Reference proteome</keyword>
<evidence type="ECO:0000313" key="1">
    <source>
        <dbReference type="EMBL" id="MBA0630052.1"/>
    </source>
</evidence>
<proteinExistence type="predicted"/>
<name>A0A7J8SWZ8_GOSDV</name>
<reference evidence="1 2" key="1">
    <citation type="journal article" date="2019" name="Genome Biol. Evol.">
        <title>Insights into the evolution of the New World diploid cottons (Gossypium, subgenus Houzingenia) based on genome sequencing.</title>
        <authorList>
            <person name="Grover C.E."/>
            <person name="Arick M.A. 2nd"/>
            <person name="Thrash A."/>
            <person name="Conover J.L."/>
            <person name="Sanders W.S."/>
            <person name="Peterson D.G."/>
            <person name="Frelichowski J.E."/>
            <person name="Scheffler J.A."/>
            <person name="Scheffler B.E."/>
            <person name="Wendel J.F."/>
        </authorList>
    </citation>
    <scope>NUCLEOTIDE SEQUENCE [LARGE SCALE GENOMIC DNA]</scope>
    <source>
        <strain evidence="1">27</strain>
        <tissue evidence="1">Leaf</tissue>
    </source>
</reference>
<sequence length="72" mass="8014">MAIATLLDADETRFFKACFSYNAECNSVDNNLAEAFNASTIQARSTPIISMLNDIRLVVMEWIVSKRKAILG</sequence>
<dbReference type="EMBL" id="JABFAC010000012">
    <property type="protein sequence ID" value="MBA0630052.1"/>
    <property type="molecule type" value="Genomic_DNA"/>
</dbReference>
<dbReference type="AlphaFoldDB" id="A0A7J8SWZ8"/>
<accession>A0A7J8SWZ8</accession>
<organism evidence="1 2">
    <name type="scientific">Gossypium davidsonii</name>
    <name type="common">Davidson's cotton</name>
    <name type="synonym">Gossypium klotzschianum subsp. davidsonii</name>
    <dbReference type="NCBI Taxonomy" id="34287"/>
    <lineage>
        <taxon>Eukaryota</taxon>
        <taxon>Viridiplantae</taxon>
        <taxon>Streptophyta</taxon>
        <taxon>Embryophyta</taxon>
        <taxon>Tracheophyta</taxon>
        <taxon>Spermatophyta</taxon>
        <taxon>Magnoliopsida</taxon>
        <taxon>eudicotyledons</taxon>
        <taxon>Gunneridae</taxon>
        <taxon>Pentapetalae</taxon>
        <taxon>rosids</taxon>
        <taxon>malvids</taxon>
        <taxon>Malvales</taxon>
        <taxon>Malvaceae</taxon>
        <taxon>Malvoideae</taxon>
        <taxon>Gossypium</taxon>
    </lineage>
</organism>